<dbReference type="AlphaFoldDB" id="N6WCR7"/>
<keyword evidence="2" id="KW-1185">Reference proteome</keyword>
<sequence>MRKPEMAGIPPYLLRKNELFRRIGASGTEPSLVKSKNVVTCE</sequence>
<evidence type="ECO:0000313" key="2">
    <source>
        <dbReference type="Proteomes" id="UP000013015"/>
    </source>
</evidence>
<gene>
    <name evidence="1" type="ORF">HMPREF9004_1291</name>
</gene>
<protein>
    <submittedName>
        <fullName evidence="1">Uncharacterized protein</fullName>
    </submittedName>
</protein>
<evidence type="ECO:0000313" key="1">
    <source>
        <dbReference type="EMBL" id="ENO18019.1"/>
    </source>
</evidence>
<name>N6WCR7_9ACTO</name>
<dbReference type="HOGENOM" id="CLU_3245888_0_0_11"/>
<organism evidence="1 2">
    <name type="scientific">Schaalia cardiffensis F0333</name>
    <dbReference type="NCBI Taxonomy" id="888050"/>
    <lineage>
        <taxon>Bacteria</taxon>
        <taxon>Bacillati</taxon>
        <taxon>Actinomycetota</taxon>
        <taxon>Actinomycetes</taxon>
        <taxon>Actinomycetales</taxon>
        <taxon>Actinomycetaceae</taxon>
        <taxon>Schaalia</taxon>
    </lineage>
</organism>
<dbReference type="EMBL" id="AQHZ01000021">
    <property type="protein sequence ID" value="ENO18019.1"/>
    <property type="molecule type" value="Genomic_DNA"/>
</dbReference>
<reference evidence="1 2" key="1">
    <citation type="submission" date="2013-03" db="EMBL/GenBank/DDBJ databases">
        <title>Reference genome for the Human Microbiome Project.</title>
        <authorList>
            <person name="Aqrawi P."/>
            <person name="Ayvaz T."/>
            <person name="Bess C."/>
            <person name="Blankenburg K."/>
            <person name="Coyle M."/>
            <person name="Deng J."/>
            <person name="Forbes L."/>
            <person name="Fowler G."/>
            <person name="Francisco L."/>
            <person name="Fu Q."/>
            <person name="Gibbs R."/>
            <person name="Gross S."/>
            <person name="Gubbala S."/>
            <person name="Hale W."/>
            <person name="Hemphill L."/>
            <person name="Highlander S."/>
            <person name="Hirani K."/>
            <person name="Jackson L."/>
            <person name="Jakkamsetti A."/>
            <person name="Javaid M."/>
            <person name="Jayaseelan J.C."/>
            <person name="Jiang H."/>
            <person name="Joshi V."/>
            <person name="Korchina V."/>
            <person name="Kovar C."/>
            <person name="Lara F."/>
            <person name="Lee S."/>
            <person name="Liu Y."/>
            <person name="Mata R."/>
            <person name="Mathew T."/>
            <person name="Munidasa M."/>
            <person name="Muzny D."/>
            <person name="Nazareth L."/>
            <person name="Ngo R."/>
            <person name="Nguyen L."/>
            <person name="Nguyen N."/>
            <person name="Okwuonu G."/>
            <person name="Ongeri F."/>
            <person name="Palculict T."/>
            <person name="Patil S."/>
            <person name="Petrosino J."/>
            <person name="Pham C."/>
            <person name="Pham P."/>
            <person name="Pu L.-L."/>
            <person name="Qin X."/>
            <person name="Qu J."/>
            <person name="Reid J."/>
            <person name="Ross M."/>
            <person name="Ruth R."/>
            <person name="Saada N."/>
            <person name="San Lucas F."/>
            <person name="Santibanez J."/>
            <person name="Shang Y."/>
            <person name="Simmons D."/>
            <person name="Song X.-Z."/>
            <person name="Tang L.-Y."/>
            <person name="Thornton R."/>
            <person name="Warren J."/>
            <person name="Weissenberger G."/>
            <person name="Wilczek-Boney K."/>
            <person name="Worley K."/>
            <person name="Youmans B."/>
            <person name="Zhang J."/>
            <person name="Zhang L."/>
            <person name="Zhao Z."/>
            <person name="Zhou C."/>
            <person name="Zhu D."/>
            <person name="Zhu Y."/>
        </authorList>
    </citation>
    <scope>NUCLEOTIDE SEQUENCE [LARGE SCALE GENOMIC DNA]</scope>
    <source>
        <strain evidence="1 2">F0333</strain>
    </source>
</reference>
<dbReference type="STRING" id="888050.HMPREF9004_1291"/>
<accession>N6WCR7</accession>
<dbReference type="Proteomes" id="UP000013015">
    <property type="component" value="Unassembled WGS sequence"/>
</dbReference>
<comment type="caution">
    <text evidence="1">The sequence shown here is derived from an EMBL/GenBank/DDBJ whole genome shotgun (WGS) entry which is preliminary data.</text>
</comment>
<proteinExistence type="predicted"/>